<dbReference type="EMBL" id="JBBXMP010000471">
    <property type="protein sequence ID" value="KAL0057647.1"/>
    <property type="molecule type" value="Genomic_DNA"/>
</dbReference>
<evidence type="ECO:0000313" key="3">
    <source>
        <dbReference type="Proteomes" id="UP001437256"/>
    </source>
</evidence>
<reference evidence="2 3" key="1">
    <citation type="submission" date="2024-05" db="EMBL/GenBank/DDBJ databases">
        <title>A draft genome resource for the thread blight pathogen Marasmius tenuissimus strain MS-2.</title>
        <authorList>
            <person name="Yulfo-Soto G.E."/>
            <person name="Baruah I.K."/>
            <person name="Amoako-Attah I."/>
            <person name="Bukari Y."/>
            <person name="Meinhardt L.W."/>
            <person name="Bailey B.A."/>
            <person name="Cohen S.P."/>
        </authorList>
    </citation>
    <scope>NUCLEOTIDE SEQUENCE [LARGE SCALE GENOMIC DNA]</scope>
    <source>
        <strain evidence="2 3">MS-2</strain>
    </source>
</reference>
<proteinExistence type="predicted"/>
<keyword evidence="1" id="KW-0812">Transmembrane</keyword>
<feature type="transmembrane region" description="Helical" evidence="1">
    <location>
        <begin position="198"/>
        <end position="219"/>
    </location>
</feature>
<keyword evidence="1" id="KW-0472">Membrane</keyword>
<sequence length="323" mass="35272">MDITLNNPKDQIFWVDSIEYSPLDSANITKQVLKVDSSDSSCFYSNGSNEWRIAEGDFNTVNWTITPNATMSFKFNGTSVSLYGINAQGEDGTFLDDSSGSYSIDGGPPIAFIIPGTKAVPQDSGNQTAWANQFMFENKSLSSENEHEMAISYTGTGTNTSQMLVIDYFYVASNGVVINENQLGPAEPEKRAVPTGGIVGGVLGGTFGLIAISGLLWLLRRRRRRWGGPRELCDEGWADAPSNTISEAWMGEPPHDSRPPTQAIGTTQYESREPLAANFLNMKRAQREVTNGQSCQEQDSGFRYAAVNTADTSDRIPPAYTVE</sequence>
<evidence type="ECO:0000256" key="1">
    <source>
        <dbReference type="SAM" id="Phobius"/>
    </source>
</evidence>
<keyword evidence="3" id="KW-1185">Reference proteome</keyword>
<gene>
    <name evidence="2" type="ORF">AAF712_015707</name>
</gene>
<comment type="caution">
    <text evidence="2">The sequence shown here is derived from an EMBL/GenBank/DDBJ whole genome shotgun (WGS) entry which is preliminary data.</text>
</comment>
<protein>
    <submittedName>
        <fullName evidence="2">Uncharacterized protein</fullName>
    </submittedName>
</protein>
<organism evidence="2 3">
    <name type="scientific">Marasmius tenuissimus</name>
    <dbReference type="NCBI Taxonomy" id="585030"/>
    <lineage>
        <taxon>Eukaryota</taxon>
        <taxon>Fungi</taxon>
        <taxon>Dikarya</taxon>
        <taxon>Basidiomycota</taxon>
        <taxon>Agaricomycotina</taxon>
        <taxon>Agaricomycetes</taxon>
        <taxon>Agaricomycetidae</taxon>
        <taxon>Agaricales</taxon>
        <taxon>Marasmiineae</taxon>
        <taxon>Marasmiaceae</taxon>
        <taxon>Marasmius</taxon>
    </lineage>
</organism>
<dbReference type="Gene3D" id="2.60.120.260">
    <property type="entry name" value="Galactose-binding domain-like"/>
    <property type="match status" value="1"/>
</dbReference>
<accession>A0ABR2Z7I8</accession>
<keyword evidence="1" id="KW-1133">Transmembrane helix</keyword>
<dbReference type="Proteomes" id="UP001437256">
    <property type="component" value="Unassembled WGS sequence"/>
</dbReference>
<name>A0ABR2Z7I8_9AGAR</name>
<evidence type="ECO:0000313" key="2">
    <source>
        <dbReference type="EMBL" id="KAL0057647.1"/>
    </source>
</evidence>